<dbReference type="InterPro" id="IPR001789">
    <property type="entry name" value="Sig_transdc_resp-reg_receiver"/>
</dbReference>
<dbReference type="eggNOG" id="COG2204">
    <property type="taxonomic scope" value="Bacteria"/>
</dbReference>
<protein>
    <recommendedName>
        <fullName evidence="2">histidine kinase</fullName>
        <ecNumber evidence="2">2.7.13.3</ecNumber>
    </recommendedName>
</protein>
<dbReference type="Gene3D" id="3.40.50.2300">
    <property type="match status" value="1"/>
</dbReference>
<dbReference type="PANTHER" id="PTHR43065:SF42">
    <property type="entry name" value="TWO-COMPONENT SENSOR PPRA"/>
    <property type="match status" value="1"/>
</dbReference>
<evidence type="ECO:0000313" key="7">
    <source>
        <dbReference type="EMBL" id="ACF43160.1"/>
    </source>
</evidence>
<evidence type="ECO:0000256" key="3">
    <source>
        <dbReference type="ARBA" id="ARBA00022553"/>
    </source>
</evidence>
<feature type="modified residue" description="4-aspartylphosphate" evidence="4">
    <location>
        <position position="514"/>
    </location>
</feature>
<dbReference type="CDD" id="cd00082">
    <property type="entry name" value="HisKA"/>
    <property type="match status" value="1"/>
</dbReference>
<feature type="domain" description="Histidine kinase" evidence="5">
    <location>
        <begin position="227"/>
        <end position="442"/>
    </location>
</feature>
<dbReference type="SUPFAM" id="SSF52172">
    <property type="entry name" value="CheY-like"/>
    <property type="match status" value="1"/>
</dbReference>
<evidence type="ECO:0000256" key="1">
    <source>
        <dbReference type="ARBA" id="ARBA00000085"/>
    </source>
</evidence>
<comment type="catalytic activity">
    <reaction evidence="1">
        <text>ATP + protein L-histidine = ADP + protein N-phospho-L-histidine.</text>
        <dbReference type="EC" id="2.7.13.3"/>
    </reaction>
</comment>
<dbReference type="RefSeq" id="WP_012507655.1">
    <property type="nucleotide sequence ID" value="NC_011060.1"/>
</dbReference>
<evidence type="ECO:0000259" key="6">
    <source>
        <dbReference type="PROSITE" id="PS50110"/>
    </source>
</evidence>
<dbReference type="PRINTS" id="PR00344">
    <property type="entry name" value="BCTRLSENSOR"/>
</dbReference>
<dbReference type="EC" id="2.7.13.3" evidence="2"/>
<dbReference type="AlphaFoldDB" id="B4SF13"/>
<dbReference type="Pfam" id="PF00072">
    <property type="entry name" value="Response_reg"/>
    <property type="match status" value="1"/>
</dbReference>
<dbReference type="EMBL" id="CP001110">
    <property type="protein sequence ID" value="ACF43160.1"/>
    <property type="molecule type" value="Genomic_DNA"/>
</dbReference>
<dbReference type="Pfam" id="PF02518">
    <property type="entry name" value="HATPase_c"/>
    <property type="match status" value="1"/>
</dbReference>
<organism evidence="7 8">
    <name type="scientific">Pelodictyon phaeoclathratiforme (strain DSM 5477 / BU-1)</name>
    <dbReference type="NCBI Taxonomy" id="324925"/>
    <lineage>
        <taxon>Bacteria</taxon>
        <taxon>Pseudomonadati</taxon>
        <taxon>Chlorobiota</taxon>
        <taxon>Chlorobiia</taxon>
        <taxon>Chlorobiales</taxon>
        <taxon>Chlorobiaceae</taxon>
        <taxon>Chlorobium/Pelodictyon group</taxon>
        <taxon>Pelodictyon</taxon>
    </lineage>
</organism>
<reference evidence="7 8" key="1">
    <citation type="submission" date="2008-06" db="EMBL/GenBank/DDBJ databases">
        <title>Complete sequence of Pelodictyon phaeoclathratiforme BU-1.</title>
        <authorList>
            <consortium name="US DOE Joint Genome Institute"/>
            <person name="Lucas S."/>
            <person name="Copeland A."/>
            <person name="Lapidus A."/>
            <person name="Glavina del Rio T."/>
            <person name="Dalin E."/>
            <person name="Tice H."/>
            <person name="Bruce D."/>
            <person name="Goodwin L."/>
            <person name="Pitluck S."/>
            <person name="Schmutz J."/>
            <person name="Larimer F."/>
            <person name="Land M."/>
            <person name="Hauser L."/>
            <person name="Kyrpides N."/>
            <person name="Mikhailova N."/>
            <person name="Liu Z."/>
            <person name="Li T."/>
            <person name="Zhao F."/>
            <person name="Overmann J."/>
            <person name="Bryant D.A."/>
            <person name="Richardson P."/>
        </authorList>
    </citation>
    <scope>NUCLEOTIDE SEQUENCE [LARGE SCALE GENOMIC DNA]</scope>
    <source>
        <strain evidence="8">DSM 5477 / BU-1</strain>
    </source>
</reference>
<dbReference type="PANTHER" id="PTHR43065">
    <property type="entry name" value="SENSOR HISTIDINE KINASE"/>
    <property type="match status" value="1"/>
</dbReference>
<keyword evidence="7" id="KW-0808">Transferase</keyword>
<dbReference type="SUPFAM" id="SSF55874">
    <property type="entry name" value="ATPase domain of HSP90 chaperone/DNA topoisomerase II/histidine kinase"/>
    <property type="match status" value="1"/>
</dbReference>
<keyword evidence="3 4" id="KW-0597">Phosphoprotein</keyword>
<proteinExistence type="predicted"/>
<keyword evidence="8" id="KW-1185">Reference proteome</keyword>
<evidence type="ECO:0000256" key="4">
    <source>
        <dbReference type="PROSITE-ProRule" id="PRU00169"/>
    </source>
</evidence>
<dbReference type="SMART" id="SM00387">
    <property type="entry name" value="HATPase_c"/>
    <property type="match status" value="1"/>
</dbReference>
<dbReference type="STRING" id="324925.Ppha_0872"/>
<evidence type="ECO:0000256" key="2">
    <source>
        <dbReference type="ARBA" id="ARBA00012438"/>
    </source>
</evidence>
<sequence length="585" mass="65132">MTDGTFHTHDHSLLRCTDEKHLRNSEGIESDYSSSRMEMRRIIHELSVHQIERVIQKDELLLSREKLEKSLEYFIELYDFASQGFLTLSSDGTILEANLTATKLLDVERSRLKGSRFEMFVAFEDISVFNAMIDNVFSFRRSGFCEISLYRDHVESAGATSLTPRILRVDALIRNDNQQCLLVLSDITRQKQIEQENARLQDALENFRNMEMVGQLAGGMAHYNKMLDVILGHAESIRKEVDPASSVRSNLEAIQKVATRSAEITGQLLDFACKRVAIPKIIGLDGMAEGIITMLRRLIDESITLVWVPASRNALIKIDPVQIDQIILNLCLNSRDAMVAGGKITMETGRVTVTKEECAHGHCCAAPGEYVKLVVTDDGCGIDTKDLPHIFEPFFTTKLATDGNGLGLSTVYGIVKQSNGSIKCESKPGHGATFTLFFPHHRSSAASIRTVQLNPSVATQGEETILLVDDESEVLELLKEMLEHYGYNVYTANPARAILIAEQHRGGIDLLLTDVMMPEMNGFELAQRIKSVVPDIKVLFMSGYSTDVISDDTIIQDGVNFIQKPFSFKALSVAVRAILNPVSEV</sequence>
<dbReference type="SMART" id="SM00448">
    <property type="entry name" value="REC"/>
    <property type="match status" value="1"/>
</dbReference>
<dbReference type="InterPro" id="IPR005467">
    <property type="entry name" value="His_kinase_dom"/>
</dbReference>
<dbReference type="InterPro" id="IPR036890">
    <property type="entry name" value="HATPase_C_sf"/>
</dbReference>
<gene>
    <name evidence="7" type="ordered locus">Ppha_0872</name>
</gene>
<accession>B4SF13</accession>
<dbReference type="PROSITE" id="PS50110">
    <property type="entry name" value="RESPONSE_REGULATORY"/>
    <property type="match status" value="1"/>
</dbReference>
<dbReference type="InterPro" id="IPR004358">
    <property type="entry name" value="Sig_transdc_His_kin-like_C"/>
</dbReference>
<dbReference type="Gene3D" id="1.10.287.130">
    <property type="match status" value="1"/>
</dbReference>
<feature type="domain" description="Response regulatory" evidence="6">
    <location>
        <begin position="464"/>
        <end position="579"/>
    </location>
</feature>
<evidence type="ECO:0000313" key="8">
    <source>
        <dbReference type="Proteomes" id="UP000002724"/>
    </source>
</evidence>
<dbReference type="InterPro" id="IPR035965">
    <property type="entry name" value="PAS-like_dom_sf"/>
</dbReference>
<dbReference type="InterPro" id="IPR011006">
    <property type="entry name" value="CheY-like_superfamily"/>
</dbReference>
<dbReference type="CDD" id="cd00156">
    <property type="entry name" value="REC"/>
    <property type="match status" value="1"/>
</dbReference>
<dbReference type="Gene3D" id="3.30.450.20">
    <property type="entry name" value="PAS domain"/>
    <property type="match status" value="1"/>
</dbReference>
<dbReference type="eggNOG" id="COG4191">
    <property type="taxonomic scope" value="Bacteria"/>
</dbReference>
<dbReference type="OrthoDB" id="9800369at2"/>
<dbReference type="PROSITE" id="PS50109">
    <property type="entry name" value="HIS_KIN"/>
    <property type="match status" value="1"/>
</dbReference>
<dbReference type="InterPro" id="IPR003594">
    <property type="entry name" value="HATPase_dom"/>
</dbReference>
<evidence type="ECO:0000259" key="5">
    <source>
        <dbReference type="PROSITE" id="PS50109"/>
    </source>
</evidence>
<dbReference type="CDD" id="cd00130">
    <property type="entry name" value="PAS"/>
    <property type="match status" value="1"/>
</dbReference>
<name>B4SF13_PELPB</name>
<dbReference type="GO" id="GO:0000155">
    <property type="term" value="F:phosphorelay sensor kinase activity"/>
    <property type="evidence" value="ECO:0007669"/>
    <property type="project" value="InterPro"/>
</dbReference>
<dbReference type="KEGG" id="pph:Ppha_0872"/>
<dbReference type="SUPFAM" id="SSF55785">
    <property type="entry name" value="PYP-like sensor domain (PAS domain)"/>
    <property type="match status" value="1"/>
</dbReference>
<dbReference type="InterPro" id="IPR000014">
    <property type="entry name" value="PAS"/>
</dbReference>
<keyword evidence="7" id="KW-0418">Kinase</keyword>
<dbReference type="HOGENOM" id="CLU_000445_114_51_10"/>
<dbReference type="Proteomes" id="UP000002724">
    <property type="component" value="Chromosome"/>
</dbReference>
<dbReference type="Gene3D" id="3.30.565.10">
    <property type="entry name" value="Histidine kinase-like ATPase, C-terminal domain"/>
    <property type="match status" value="1"/>
</dbReference>
<dbReference type="InterPro" id="IPR003661">
    <property type="entry name" value="HisK_dim/P_dom"/>
</dbReference>